<evidence type="ECO:0000313" key="7">
    <source>
        <dbReference type="EMBL" id="KAF6812865.1"/>
    </source>
</evidence>
<dbReference type="PANTHER" id="PTHR21569:SF1">
    <property type="entry name" value="SMALL RIBOSOMAL SUBUNIT PROTEIN US9M"/>
    <property type="match status" value="1"/>
</dbReference>
<feature type="region of interest" description="Disordered" evidence="6">
    <location>
        <begin position="24"/>
        <end position="67"/>
    </location>
</feature>
<dbReference type="InterPro" id="IPR023035">
    <property type="entry name" value="Ribosomal_uS9_bac/plastid"/>
</dbReference>
<keyword evidence="8" id="KW-1185">Reference proteome</keyword>
<dbReference type="EMBL" id="WIGN01000058">
    <property type="protein sequence ID" value="KAF6812865.1"/>
    <property type="molecule type" value="Genomic_DNA"/>
</dbReference>
<evidence type="ECO:0000313" key="8">
    <source>
        <dbReference type="Proteomes" id="UP000652219"/>
    </source>
</evidence>
<evidence type="ECO:0000256" key="2">
    <source>
        <dbReference type="ARBA" id="ARBA00022980"/>
    </source>
</evidence>
<protein>
    <recommendedName>
        <fullName evidence="4">Small ribosomal subunit protein uS9m</fullName>
    </recommendedName>
    <alternativeName>
        <fullName evidence="5">37S ribosomal protein S9, mitochondrial</fullName>
    </alternativeName>
</protein>
<dbReference type="Proteomes" id="UP000652219">
    <property type="component" value="Unassembled WGS sequence"/>
</dbReference>
<dbReference type="Pfam" id="PF00380">
    <property type="entry name" value="Ribosomal_S9"/>
    <property type="match status" value="1"/>
</dbReference>
<dbReference type="NCBIfam" id="NF001099">
    <property type="entry name" value="PRK00132.1"/>
    <property type="match status" value="1"/>
</dbReference>
<dbReference type="Gene3D" id="3.30.230.10">
    <property type="match status" value="1"/>
</dbReference>
<dbReference type="GO" id="GO:0003735">
    <property type="term" value="F:structural constituent of ribosome"/>
    <property type="evidence" value="ECO:0007669"/>
    <property type="project" value="InterPro"/>
</dbReference>
<dbReference type="SUPFAM" id="SSF54211">
    <property type="entry name" value="Ribosomal protein S5 domain 2-like"/>
    <property type="match status" value="1"/>
</dbReference>
<comment type="similarity">
    <text evidence="1">Belongs to the universal ribosomal protein uS9 family.</text>
</comment>
<comment type="caution">
    <text evidence="7">The sequence shown here is derived from an EMBL/GenBank/DDBJ whole genome shotgun (WGS) entry which is preliminary data.</text>
</comment>
<dbReference type="AlphaFoldDB" id="A0A8H6JHY7"/>
<dbReference type="GO" id="GO:0005763">
    <property type="term" value="C:mitochondrial small ribosomal subunit"/>
    <property type="evidence" value="ECO:0007669"/>
    <property type="project" value="TreeGrafter"/>
</dbReference>
<gene>
    <name evidence="7" type="ORF">CSOJ01_04865</name>
</gene>
<dbReference type="GO" id="GO:0006412">
    <property type="term" value="P:translation"/>
    <property type="evidence" value="ECO:0007669"/>
    <property type="project" value="InterPro"/>
</dbReference>
<dbReference type="InterPro" id="IPR000754">
    <property type="entry name" value="Ribosomal_uS9"/>
</dbReference>
<name>A0A8H6JHY7_9PEZI</name>
<organism evidence="7 8">
    <name type="scientific">Colletotrichum sojae</name>
    <dbReference type="NCBI Taxonomy" id="2175907"/>
    <lineage>
        <taxon>Eukaryota</taxon>
        <taxon>Fungi</taxon>
        <taxon>Dikarya</taxon>
        <taxon>Ascomycota</taxon>
        <taxon>Pezizomycotina</taxon>
        <taxon>Sordariomycetes</taxon>
        <taxon>Hypocreomycetidae</taxon>
        <taxon>Glomerellales</taxon>
        <taxon>Glomerellaceae</taxon>
        <taxon>Colletotrichum</taxon>
        <taxon>Colletotrichum orchidearum species complex</taxon>
    </lineage>
</organism>
<dbReference type="InterPro" id="IPR020568">
    <property type="entry name" value="Ribosomal_Su5_D2-typ_SF"/>
</dbReference>
<accession>A0A8H6JHY7</accession>
<evidence type="ECO:0000256" key="6">
    <source>
        <dbReference type="SAM" id="MobiDB-lite"/>
    </source>
</evidence>
<evidence type="ECO:0000256" key="1">
    <source>
        <dbReference type="ARBA" id="ARBA00005251"/>
    </source>
</evidence>
<dbReference type="GO" id="GO:0003723">
    <property type="term" value="F:RNA binding"/>
    <property type="evidence" value="ECO:0007669"/>
    <property type="project" value="TreeGrafter"/>
</dbReference>
<evidence type="ECO:0000256" key="3">
    <source>
        <dbReference type="ARBA" id="ARBA00023274"/>
    </source>
</evidence>
<evidence type="ECO:0000256" key="4">
    <source>
        <dbReference type="ARBA" id="ARBA00039318"/>
    </source>
</evidence>
<dbReference type="FunFam" id="3.30.230.10:FF:000001">
    <property type="entry name" value="30S ribosomal protein S9"/>
    <property type="match status" value="1"/>
</dbReference>
<dbReference type="PANTHER" id="PTHR21569">
    <property type="entry name" value="RIBOSOMAL PROTEIN S9"/>
    <property type="match status" value="1"/>
</dbReference>
<dbReference type="InterPro" id="IPR014721">
    <property type="entry name" value="Ribsml_uS5_D2-typ_fold_subgr"/>
</dbReference>
<proteinExistence type="inferred from homology"/>
<keyword evidence="3" id="KW-0687">Ribonucleoprotein</keyword>
<keyword evidence="2 7" id="KW-0689">Ribosomal protein</keyword>
<reference evidence="7 8" key="1">
    <citation type="journal article" date="2020" name="Phytopathology">
        <title>Genome Sequence Resources of Colletotrichum truncatum, C. plurivorum, C. musicola, and C. sojae: Four Species Pathogenic to Soybean (Glycine max).</title>
        <authorList>
            <person name="Rogerio F."/>
            <person name="Boufleur T.R."/>
            <person name="Ciampi-Guillardi M."/>
            <person name="Sukno S.A."/>
            <person name="Thon M.R."/>
            <person name="Massola Junior N.S."/>
            <person name="Baroncelli R."/>
        </authorList>
    </citation>
    <scope>NUCLEOTIDE SEQUENCE [LARGE SCALE GENOMIC DNA]</scope>
    <source>
        <strain evidence="7 8">LFN0009</strain>
    </source>
</reference>
<evidence type="ECO:0000256" key="5">
    <source>
        <dbReference type="ARBA" id="ARBA00042623"/>
    </source>
</evidence>
<sequence>MSNIRHGLRQTLCLRQLTRSQSLRPQWQRPSFHTTAKNLSTIETTEQNEPTPEGKIAPPPEEPFQGVRNARPVPVSPSYFSREPSFNDDLVKLSNLLQKYQHLPTLPPDQVPTQLWKTLKDYRQVHGEPVKAKPYSQIITLVRRLHQIHPGVMPDEVKEGLKAFERMIDSRQNVKKTIPLDKHGRALAVGRRKTSTARAWVVEGTGEMLVNGKPLHEVFGRIHDRESAIWALRSTQRADKYNVWALVDGGGVTGQAEALTLAIAKAMLIHEPDLKQALRKAGCLARDPRMVERKKHGHVKARKMPAWVKR</sequence>
<feature type="compositionally biased region" description="Polar residues" evidence="6">
    <location>
        <begin position="24"/>
        <end position="50"/>
    </location>
</feature>